<organism evidence="1 2">
    <name type="scientific">Leptospira alstonii serovar Sichuan str. 79601</name>
    <dbReference type="NCBI Taxonomy" id="1218565"/>
    <lineage>
        <taxon>Bacteria</taxon>
        <taxon>Pseudomonadati</taxon>
        <taxon>Spirochaetota</taxon>
        <taxon>Spirochaetia</taxon>
        <taxon>Leptospirales</taxon>
        <taxon>Leptospiraceae</taxon>
        <taxon>Leptospira</taxon>
    </lineage>
</organism>
<dbReference type="AlphaFoldDB" id="M6DDC8"/>
<name>M6DDC8_9LEPT</name>
<evidence type="ECO:0000313" key="1">
    <source>
        <dbReference type="EMBL" id="EMJ96520.1"/>
    </source>
</evidence>
<accession>M6DDC8</accession>
<protein>
    <submittedName>
        <fullName evidence="1">Uncharacterized protein</fullName>
    </submittedName>
</protein>
<gene>
    <name evidence="1" type="ORF">LEP1GSC194_2087</name>
</gene>
<sequence>MQKYKLLYRNFTILNRFLNYIFHSFQSNKINRKHSIQMKKINKMEKKRNQLRGFGFKNSKFGSYKIREFFIYEYTDSEFLRLSL</sequence>
<comment type="caution">
    <text evidence="1">The sequence shown here is derived from an EMBL/GenBank/DDBJ whole genome shotgun (WGS) entry which is preliminary data.</text>
</comment>
<dbReference type="PATRIC" id="fig|1218565.3.peg.1132"/>
<reference evidence="1 2" key="1">
    <citation type="submission" date="2013-01" db="EMBL/GenBank/DDBJ databases">
        <authorList>
            <person name="Harkins D.M."/>
            <person name="Durkin A.S."/>
            <person name="Brinkac L.M."/>
            <person name="Haft D.H."/>
            <person name="Selengut J.D."/>
            <person name="Sanka R."/>
            <person name="DePew J."/>
            <person name="Purushe J."/>
            <person name="Galloway R.L."/>
            <person name="Vinetz J.M."/>
            <person name="Sutton G.G."/>
            <person name="Nierman W.C."/>
            <person name="Fouts D.E."/>
        </authorList>
    </citation>
    <scope>NUCLEOTIDE SEQUENCE [LARGE SCALE GENOMIC DNA]</scope>
    <source>
        <strain evidence="1 2">79601</strain>
    </source>
</reference>
<dbReference type="EMBL" id="ANIK01000021">
    <property type="protein sequence ID" value="EMJ96520.1"/>
    <property type="molecule type" value="Genomic_DNA"/>
</dbReference>
<proteinExistence type="predicted"/>
<dbReference type="Proteomes" id="UP000011988">
    <property type="component" value="Unassembled WGS sequence"/>
</dbReference>
<evidence type="ECO:0000313" key="2">
    <source>
        <dbReference type="Proteomes" id="UP000011988"/>
    </source>
</evidence>